<proteinExistence type="predicted"/>
<dbReference type="InterPro" id="IPR008207">
    <property type="entry name" value="Sig_transdc_His_kin_Hpt_dom"/>
</dbReference>
<dbReference type="eggNOG" id="COG2984">
    <property type="taxonomic scope" value="Bacteria"/>
</dbReference>
<evidence type="ECO:0000256" key="17">
    <source>
        <dbReference type="PROSITE-ProRule" id="PRU00169"/>
    </source>
</evidence>
<evidence type="ECO:0000256" key="13">
    <source>
        <dbReference type="ARBA" id="ARBA00023136"/>
    </source>
</evidence>
<keyword evidence="18" id="KW-0175">Coiled coil</keyword>
<reference evidence="25 26" key="1">
    <citation type="submission" date="2013-04" db="EMBL/GenBank/DDBJ databases">
        <authorList>
            <person name="Kuznetsov B."/>
            <person name="Ivanovsky R."/>
        </authorList>
    </citation>
    <scope>NUCLEOTIDE SEQUENCE [LARGE SCALE GENOMIC DNA]</scope>
    <source>
        <strain evidence="25 26">MGU-K5</strain>
    </source>
</reference>
<dbReference type="PANTHER" id="PTHR45339">
    <property type="entry name" value="HYBRID SIGNAL TRANSDUCTION HISTIDINE KINASE J"/>
    <property type="match status" value="1"/>
</dbReference>
<keyword evidence="11 19" id="KW-1133">Transmembrane helix</keyword>
<dbReference type="SMART" id="SM00448">
    <property type="entry name" value="REC"/>
    <property type="match status" value="1"/>
</dbReference>
<dbReference type="Gene3D" id="1.20.120.160">
    <property type="entry name" value="HPT domain"/>
    <property type="match status" value="1"/>
</dbReference>
<dbReference type="InterPro" id="IPR004358">
    <property type="entry name" value="Sig_transdc_His_kin-like_C"/>
</dbReference>
<dbReference type="RefSeq" id="WP_021133478.1">
    <property type="nucleotide sequence ID" value="NZ_AQPH01000091.1"/>
</dbReference>
<dbReference type="EC" id="2.7.13.3" evidence="3"/>
<dbReference type="PROSITE" id="PS50109">
    <property type="entry name" value="HIS_KIN"/>
    <property type="match status" value="1"/>
</dbReference>
<dbReference type="PRINTS" id="PR00344">
    <property type="entry name" value="BCTRLSENSOR"/>
</dbReference>
<accession>S9S3C3</accession>
<keyword evidence="7 19" id="KW-0812">Transmembrane</keyword>
<keyword evidence="12" id="KW-0902">Two-component regulatory system</keyword>
<evidence type="ECO:0000256" key="12">
    <source>
        <dbReference type="ARBA" id="ARBA00023012"/>
    </source>
</evidence>
<dbReference type="SMART" id="SM00091">
    <property type="entry name" value="PAS"/>
    <property type="match status" value="1"/>
</dbReference>
<dbReference type="Pfam" id="PF02518">
    <property type="entry name" value="HATPase_c"/>
    <property type="match status" value="1"/>
</dbReference>
<dbReference type="PROSITE" id="PS50112">
    <property type="entry name" value="PAS"/>
    <property type="match status" value="1"/>
</dbReference>
<dbReference type="SMART" id="SM00388">
    <property type="entry name" value="HisKA"/>
    <property type="match status" value="1"/>
</dbReference>
<keyword evidence="13 19" id="KW-0472">Membrane</keyword>
<evidence type="ECO:0000313" key="25">
    <source>
        <dbReference type="EMBL" id="EPY00462.1"/>
    </source>
</evidence>
<evidence type="ECO:0000256" key="3">
    <source>
        <dbReference type="ARBA" id="ARBA00012438"/>
    </source>
</evidence>
<dbReference type="CDD" id="cd00082">
    <property type="entry name" value="HisKA"/>
    <property type="match status" value="1"/>
</dbReference>
<evidence type="ECO:0000256" key="1">
    <source>
        <dbReference type="ARBA" id="ARBA00000085"/>
    </source>
</evidence>
<keyword evidence="5 17" id="KW-0597">Phosphoprotein</keyword>
<dbReference type="InterPro" id="IPR005467">
    <property type="entry name" value="His_kinase_dom"/>
</dbReference>
<dbReference type="CDD" id="cd16922">
    <property type="entry name" value="HATPase_EvgS-ArcB-TorS-like"/>
    <property type="match status" value="1"/>
</dbReference>
<dbReference type="AlphaFoldDB" id="S9S3C3"/>
<dbReference type="CDD" id="cd00130">
    <property type="entry name" value="PAS"/>
    <property type="match status" value="1"/>
</dbReference>
<feature type="domain" description="HPt" evidence="24">
    <location>
        <begin position="989"/>
        <end position="1084"/>
    </location>
</feature>
<dbReference type="InterPro" id="IPR011006">
    <property type="entry name" value="CheY-like_superfamily"/>
</dbReference>
<dbReference type="InterPro" id="IPR000014">
    <property type="entry name" value="PAS"/>
</dbReference>
<dbReference type="InterPro" id="IPR035965">
    <property type="entry name" value="PAS-like_dom_sf"/>
</dbReference>
<dbReference type="SMART" id="SM00086">
    <property type="entry name" value="PAC"/>
    <property type="match status" value="1"/>
</dbReference>
<dbReference type="PROSITE" id="PS50894">
    <property type="entry name" value="HPT"/>
    <property type="match status" value="1"/>
</dbReference>
<evidence type="ECO:0000259" key="20">
    <source>
        <dbReference type="PROSITE" id="PS50109"/>
    </source>
</evidence>
<comment type="caution">
    <text evidence="25">The sequence shown here is derived from an EMBL/GenBank/DDBJ whole genome shotgun (WGS) entry which is preliminary data.</text>
</comment>
<dbReference type="InterPro" id="IPR003594">
    <property type="entry name" value="HATPase_dom"/>
</dbReference>
<dbReference type="PROSITE" id="PS50110">
    <property type="entry name" value="RESPONSE_REGULATORY"/>
    <property type="match status" value="1"/>
</dbReference>
<sequence>MPTDATSLRWKPGILFFRRIQQLPGLVRLVAAVVFLHLIPATGYATPPERMDGKAVLILVGGQYGLPVGDTLTASLVSTLKESGISTSDIYVEYLDLIRFDNPQRRADLARLLYEKLDGKTIGLVITENQSALEFLAQDGYDLLPSGLPVLSTLITTPSVVWRGTPHRVLNVINRYDITATLRYGFQLFPRTRRLILVVGTQAQNTTFRASVAAALPAAREPVEVEDTAALSYEDMLQRISAAPSDSLVLLGDYFKDRTERRFIPADVATEVAKRASVPVLGLYDAHVRHGLIGGSVVMPTLVGRRAGEIGIALLAGERWPEANGDGVSLPSQLLFDWQQVRRWGADPAQLPEGTLFLNRPRSIWADYREQVIAAFAVLVVLFGLISALVVQNRRRKRAEQNLIEYQQQLEARIEERTQALTETLAQQAFDRERFEYALDATNDGLWDWNIQTNECYFNRAYKRMLGYEMDELVENANDTWVALLHPEDRELTVTQAAYLLETAGGYELEFRMCCKNGSYKWILSRGKVVVRDPDGKPLRAVGTHIDLSARKELELQMRRAKEAAEAASLSKSAFLANMSHEIRTPMNTITALVHLLRKDQVTPQQEERLARIEASGKHLLSIINDILDLSKIEAGKLSLETNDFALGQVLDHTASIIGESARAKGLEIRVEPDSVPLWLRGDALRVRQAMLNFASNAVKFTERGSITLKAELLEQEEDRLKVRFSVEDSGIGIAPKAVGRLFHEFEQADNSTTRKFGGSGLGLAISKHLAEMMGGEAGCTSILGQGSTFWFTVWLQRGHGVMPTNERVPSSAEQDLRLRHHSVPILLAEDNPLNVEVAQELLHAVGLSVDVAENGRIAVEKVMTGSYAIILMDMQMPEMDGLQASRTIRDVPAYRDIPILAMTANAFTEDRAACLEAGMNDFIAKPVDPNALYATLLRWLPEESPAIKTDPNSSPCPAPAASADRILTRLAETAGIDLPRGLGVLRNNKGKYLDLMCLLRGSNAENIAAIKSALAASDRFLAEHAVHSLKGASGNLGLTALFEAAKSLEDVLRQPEGDQQIIAARLADLEAAQRALAQALDGGEDGPEAD</sequence>
<dbReference type="InterPro" id="IPR001610">
    <property type="entry name" value="PAC"/>
</dbReference>
<evidence type="ECO:0000256" key="18">
    <source>
        <dbReference type="SAM" id="Coils"/>
    </source>
</evidence>
<dbReference type="GO" id="GO:0000155">
    <property type="term" value="F:phosphorelay sensor kinase activity"/>
    <property type="evidence" value="ECO:0007669"/>
    <property type="project" value="InterPro"/>
</dbReference>
<dbReference type="Gene3D" id="1.10.287.130">
    <property type="match status" value="1"/>
</dbReference>
<dbReference type="Proteomes" id="UP000015350">
    <property type="component" value="Unassembled WGS sequence"/>
</dbReference>
<dbReference type="InterPro" id="IPR036097">
    <property type="entry name" value="HisK_dim/P_sf"/>
</dbReference>
<feature type="domain" description="Response regulatory" evidence="21">
    <location>
        <begin position="825"/>
        <end position="941"/>
    </location>
</feature>
<dbReference type="SUPFAM" id="SSF47226">
    <property type="entry name" value="Histidine-containing phosphotransfer domain, HPT domain"/>
    <property type="match status" value="1"/>
</dbReference>
<dbReference type="OrthoDB" id="9801651at2"/>
<dbReference type="Gene3D" id="3.40.50.2300">
    <property type="match status" value="3"/>
</dbReference>
<dbReference type="Pfam" id="PF00072">
    <property type="entry name" value="Response_reg"/>
    <property type="match status" value="1"/>
</dbReference>
<dbReference type="eggNOG" id="COG5002">
    <property type="taxonomic scope" value="Bacteria"/>
</dbReference>
<dbReference type="SUPFAM" id="SSF55874">
    <property type="entry name" value="ATPase domain of HSP90 chaperone/DNA topoisomerase II/histidine kinase"/>
    <property type="match status" value="1"/>
</dbReference>
<evidence type="ECO:0000256" key="6">
    <source>
        <dbReference type="ARBA" id="ARBA00022679"/>
    </source>
</evidence>
<dbReference type="Pfam" id="PF00512">
    <property type="entry name" value="HisKA"/>
    <property type="match status" value="1"/>
</dbReference>
<dbReference type="GO" id="GO:0005886">
    <property type="term" value="C:plasma membrane"/>
    <property type="evidence" value="ECO:0007669"/>
    <property type="project" value="UniProtKB-SubCell"/>
</dbReference>
<dbReference type="CDD" id="cd00088">
    <property type="entry name" value="HPT"/>
    <property type="match status" value="1"/>
</dbReference>
<feature type="modified residue" description="Phosphohistidine" evidence="16">
    <location>
        <position position="1028"/>
    </location>
</feature>
<evidence type="ECO:0000256" key="19">
    <source>
        <dbReference type="SAM" id="Phobius"/>
    </source>
</evidence>
<dbReference type="SUPFAM" id="SSF55785">
    <property type="entry name" value="PYP-like sensor domain (PAS domain)"/>
    <property type="match status" value="1"/>
</dbReference>
<protein>
    <recommendedName>
        <fullName evidence="15">Sensory/regulatory protein RpfC</fullName>
        <ecNumber evidence="3">2.7.13.3</ecNumber>
    </recommendedName>
</protein>
<keyword evidence="10" id="KW-0067">ATP-binding</keyword>
<dbReference type="Pfam" id="PF01627">
    <property type="entry name" value="Hpt"/>
    <property type="match status" value="1"/>
</dbReference>
<dbReference type="CDD" id="cd17546">
    <property type="entry name" value="REC_hyHK_CKI1_RcsC-like"/>
    <property type="match status" value="1"/>
</dbReference>
<dbReference type="InterPro" id="IPR036641">
    <property type="entry name" value="HPT_dom_sf"/>
</dbReference>
<dbReference type="SUPFAM" id="SSF52172">
    <property type="entry name" value="CheY-like"/>
    <property type="match status" value="1"/>
</dbReference>
<comment type="subunit">
    <text evidence="14">At low DSF concentrations, interacts with RpfF.</text>
</comment>
<dbReference type="PATRIC" id="fig|1316936.3.peg.3179"/>
<evidence type="ECO:0000256" key="9">
    <source>
        <dbReference type="ARBA" id="ARBA00022777"/>
    </source>
</evidence>
<dbReference type="InterPro" id="IPR003661">
    <property type="entry name" value="HisK_dim/P_dom"/>
</dbReference>
<evidence type="ECO:0000259" key="21">
    <source>
        <dbReference type="PROSITE" id="PS50110"/>
    </source>
</evidence>
<feature type="transmembrane region" description="Helical" evidence="19">
    <location>
        <begin position="26"/>
        <end position="45"/>
    </location>
</feature>
<organism evidence="25 26">
    <name type="scientific">Magnetospirillum fulvum MGU-K5</name>
    <dbReference type="NCBI Taxonomy" id="1316936"/>
    <lineage>
        <taxon>Bacteria</taxon>
        <taxon>Pseudomonadati</taxon>
        <taxon>Pseudomonadota</taxon>
        <taxon>Alphaproteobacteria</taxon>
        <taxon>Rhodospirillales</taxon>
        <taxon>Rhodospirillaceae</taxon>
        <taxon>Magnetospirillum</taxon>
    </lineage>
</organism>
<dbReference type="FunFam" id="3.30.565.10:FF:000010">
    <property type="entry name" value="Sensor histidine kinase RcsC"/>
    <property type="match status" value="1"/>
</dbReference>
<evidence type="ECO:0000256" key="4">
    <source>
        <dbReference type="ARBA" id="ARBA00022475"/>
    </source>
</evidence>
<evidence type="ECO:0000259" key="22">
    <source>
        <dbReference type="PROSITE" id="PS50112"/>
    </source>
</evidence>
<evidence type="ECO:0000256" key="2">
    <source>
        <dbReference type="ARBA" id="ARBA00004651"/>
    </source>
</evidence>
<dbReference type="eggNOG" id="COG0642">
    <property type="taxonomic scope" value="Bacteria"/>
</dbReference>
<keyword evidence="9 25" id="KW-0418">Kinase</keyword>
<dbReference type="GO" id="GO:0005524">
    <property type="term" value="F:ATP binding"/>
    <property type="evidence" value="ECO:0007669"/>
    <property type="project" value="UniProtKB-KW"/>
</dbReference>
<dbReference type="SUPFAM" id="SSF47384">
    <property type="entry name" value="Homodimeric domain of signal transducing histidine kinase"/>
    <property type="match status" value="1"/>
</dbReference>
<dbReference type="Pfam" id="PF08447">
    <property type="entry name" value="PAS_3"/>
    <property type="match status" value="1"/>
</dbReference>
<dbReference type="Gene3D" id="3.30.565.10">
    <property type="entry name" value="Histidine kinase-like ATPase, C-terminal domain"/>
    <property type="match status" value="1"/>
</dbReference>
<dbReference type="STRING" id="1316936.K678_15985"/>
<dbReference type="InterPro" id="IPR000700">
    <property type="entry name" value="PAS-assoc_C"/>
</dbReference>
<evidence type="ECO:0000256" key="16">
    <source>
        <dbReference type="PROSITE-ProRule" id="PRU00110"/>
    </source>
</evidence>
<evidence type="ECO:0000256" key="14">
    <source>
        <dbReference type="ARBA" id="ARBA00064003"/>
    </source>
</evidence>
<evidence type="ECO:0000259" key="23">
    <source>
        <dbReference type="PROSITE" id="PS50113"/>
    </source>
</evidence>
<evidence type="ECO:0000256" key="7">
    <source>
        <dbReference type="ARBA" id="ARBA00022692"/>
    </source>
</evidence>
<name>S9S3C3_MAGFU</name>
<feature type="domain" description="PAC" evidence="23">
    <location>
        <begin position="507"/>
        <end position="560"/>
    </location>
</feature>
<feature type="domain" description="Histidine kinase" evidence="20">
    <location>
        <begin position="578"/>
        <end position="798"/>
    </location>
</feature>
<keyword evidence="8" id="KW-0547">Nucleotide-binding</keyword>
<keyword evidence="6" id="KW-0808">Transferase</keyword>
<evidence type="ECO:0000256" key="15">
    <source>
        <dbReference type="ARBA" id="ARBA00068150"/>
    </source>
</evidence>
<feature type="domain" description="PAS" evidence="22">
    <location>
        <begin position="431"/>
        <end position="504"/>
    </location>
</feature>
<dbReference type="InterPro" id="IPR001789">
    <property type="entry name" value="Sig_transdc_resp-reg_receiver"/>
</dbReference>
<dbReference type="PANTHER" id="PTHR45339:SF1">
    <property type="entry name" value="HYBRID SIGNAL TRANSDUCTION HISTIDINE KINASE J"/>
    <property type="match status" value="1"/>
</dbReference>
<evidence type="ECO:0000256" key="11">
    <source>
        <dbReference type="ARBA" id="ARBA00022989"/>
    </source>
</evidence>
<dbReference type="Gene3D" id="3.30.450.20">
    <property type="entry name" value="PAS domain"/>
    <property type="match status" value="1"/>
</dbReference>
<keyword evidence="4" id="KW-1003">Cell membrane</keyword>
<dbReference type="EMBL" id="AQPH01000091">
    <property type="protein sequence ID" value="EPY00462.1"/>
    <property type="molecule type" value="Genomic_DNA"/>
</dbReference>
<dbReference type="NCBIfam" id="TIGR00229">
    <property type="entry name" value="sensory_box"/>
    <property type="match status" value="1"/>
</dbReference>
<dbReference type="InterPro" id="IPR036890">
    <property type="entry name" value="HATPase_C_sf"/>
</dbReference>
<evidence type="ECO:0000256" key="5">
    <source>
        <dbReference type="ARBA" id="ARBA00022553"/>
    </source>
</evidence>
<evidence type="ECO:0000256" key="8">
    <source>
        <dbReference type="ARBA" id="ARBA00022741"/>
    </source>
</evidence>
<feature type="coiled-coil region" evidence="18">
    <location>
        <begin position="389"/>
        <end position="416"/>
    </location>
</feature>
<comment type="subcellular location">
    <subcellularLocation>
        <location evidence="2">Cell membrane</location>
        <topology evidence="2">Multi-pass membrane protein</topology>
    </subcellularLocation>
</comment>
<evidence type="ECO:0000259" key="24">
    <source>
        <dbReference type="PROSITE" id="PS50894"/>
    </source>
</evidence>
<evidence type="ECO:0000256" key="10">
    <source>
        <dbReference type="ARBA" id="ARBA00022840"/>
    </source>
</evidence>
<dbReference type="SMART" id="SM00387">
    <property type="entry name" value="HATPase_c"/>
    <property type="match status" value="1"/>
</dbReference>
<evidence type="ECO:0000313" key="26">
    <source>
        <dbReference type="Proteomes" id="UP000015350"/>
    </source>
</evidence>
<dbReference type="InterPro" id="IPR013655">
    <property type="entry name" value="PAS_fold_3"/>
</dbReference>
<feature type="transmembrane region" description="Helical" evidence="19">
    <location>
        <begin position="372"/>
        <end position="391"/>
    </location>
</feature>
<comment type="catalytic activity">
    <reaction evidence="1">
        <text>ATP + protein L-histidine = ADP + protein N-phospho-L-histidine.</text>
        <dbReference type="EC" id="2.7.13.3"/>
    </reaction>
</comment>
<dbReference type="PROSITE" id="PS50113">
    <property type="entry name" value="PAC"/>
    <property type="match status" value="1"/>
</dbReference>
<gene>
    <name evidence="25" type="ORF">K678_15985</name>
</gene>
<dbReference type="FunFam" id="1.10.287.130:FF:000002">
    <property type="entry name" value="Two-component osmosensing histidine kinase"/>
    <property type="match status" value="1"/>
</dbReference>
<feature type="modified residue" description="4-aspartylphosphate" evidence="17">
    <location>
        <position position="874"/>
    </location>
</feature>